<name>A0A2C9XQ13_9ENTE</name>
<sequence length="53" mass="6270">MTDKQKAEAIMKKYNRSYGDLNKKATRKEFMTVLQYVANESNRKQRELTGLDK</sequence>
<protein>
    <submittedName>
        <fullName evidence="1">Uncharacterized protein</fullName>
    </submittedName>
</protein>
<organism evidence="1 2">
    <name type="scientific">Candidatus Enterococcus wittei</name>
    <dbReference type="NCBI Taxonomy" id="1987383"/>
    <lineage>
        <taxon>Bacteria</taxon>
        <taxon>Bacillati</taxon>
        <taxon>Bacillota</taxon>
        <taxon>Bacilli</taxon>
        <taxon>Lactobacillales</taxon>
        <taxon>Enterococcaceae</taxon>
        <taxon>Enterococcus</taxon>
    </lineage>
</organism>
<evidence type="ECO:0000313" key="2">
    <source>
        <dbReference type="Proteomes" id="UP000194933"/>
    </source>
</evidence>
<keyword evidence="2" id="KW-1185">Reference proteome</keyword>
<comment type="caution">
    <text evidence="1">The sequence shown here is derived from an EMBL/GenBank/DDBJ whole genome shotgun (WGS) entry which is preliminary data.</text>
</comment>
<reference evidence="1 2" key="1">
    <citation type="submission" date="2017-05" db="EMBL/GenBank/DDBJ databases">
        <title>The Genome Sequence of Enterococcus sp. 10A9_DIV0425.</title>
        <authorList>
            <consortium name="The Broad Institute Genomics Platform"/>
            <consortium name="The Broad Institute Genomic Center for Infectious Diseases"/>
            <person name="Earl A."/>
            <person name="Manson A."/>
            <person name="Schwartman J."/>
            <person name="Gilmore M."/>
            <person name="Abouelleil A."/>
            <person name="Cao P."/>
            <person name="Chapman S."/>
            <person name="Cusick C."/>
            <person name="Shea T."/>
            <person name="Young S."/>
            <person name="Neafsey D."/>
            <person name="Nusbaum C."/>
            <person name="Birren B."/>
        </authorList>
    </citation>
    <scope>NUCLEOTIDE SEQUENCE [LARGE SCALE GENOMIC DNA]</scope>
    <source>
        <strain evidence="1 2">10A9_DIV0425</strain>
    </source>
</reference>
<dbReference type="Proteomes" id="UP000194933">
    <property type="component" value="Unassembled WGS sequence"/>
</dbReference>
<accession>A0A2C9XQ13</accession>
<evidence type="ECO:0000313" key="1">
    <source>
        <dbReference type="EMBL" id="OTP12261.1"/>
    </source>
</evidence>
<dbReference type="EMBL" id="NGMO01000001">
    <property type="protein sequence ID" value="OTP12261.1"/>
    <property type="molecule type" value="Genomic_DNA"/>
</dbReference>
<dbReference type="RefSeq" id="WP_086283612.1">
    <property type="nucleotide sequence ID" value="NZ_NGMO01000001.1"/>
</dbReference>
<gene>
    <name evidence="1" type="ORF">A5844_000493</name>
</gene>
<dbReference type="AlphaFoldDB" id="A0A2C9XQ13"/>
<dbReference type="STRING" id="1987383.A5844_000493"/>
<proteinExistence type="predicted"/>